<name>A0A9Q0NF35_9DIPT</name>
<evidence type="ECO:0000313" key="2">
    <source>
        <dbReference type="Proteomes" id="UP001151699"/>
    </source>
</evidence>
<gene>
    <name evidence="1" type="ORF">Bhyg_03502</name>
</gene>
<protein>
    <recommendedName>
        <fullName evidence="3">HAT C-terminal dimerisation domain-containing protein</fullName>
    </recommendedName>
</protein>
<evidence type="ECO:0008006" key="3">
    <source>
        <dbReference type="Google" id="ProtNLM"/>
    </source>
</evidence>
<feature type="non-terminal residue" evidence="1">
    <location>
        <position position="1"/>
    </location>
</feature>
<evidence type="ECO:0000313" key="1">
    <source>
        <dbReference type="EMBL" id="KAJ6648274.1"/>
    </source>
</evidence>
<keyword evidence="2" id="KW-1185">Reference proteome</keyword>
<dbReference type="AlphaFoldDB" id="A0A9Q0NF35"/>
<dbReference type="OrthoDB" id="7764887at2759"/>
<dbReference type="EMBL" id="WJQU01000001">
    <property type="protein sequence ID" value="KAJ6648274.1"/>
    <property type="molecule type" value="Genomic_DNA"/>
</dbReference>
<accession>A0A9Q0NF35</accession>
<sequence length="191" mass="21530">LTLSYNKYVAALSFWFGYNIQLHFRHNESKNPILLVVKRIMELDTSGGIQTKSSTDVGGDDDDDIDQYIELESSRHATKTPNTAFDEKQLMKRIRELGKQPKLKMKSNIFGYFEQQKKKEKLTTFFFEAVMTNLAAPATQVSAERAFSALALLMDDLRCNLSSATVDSVLVIALNSDLTNDINFSDMNGTL</sequence>
<proteinExistence type="predicted"/>
<organism evidence="1 2">
    <name type="scientific">Pseudolycoriella hygida</name>
    <dbReference type="NCBI Taxonomy" id="35572"/>
    <lineage>
        <taxon>Eukaryota</taxon>
        <taxon>Metazoa</taxon>
        <taxon>Ecdysozoa</taxon>
        <taxon>Arthropoda</taxon>
        <taxon>Hexapoda</taxon>
        <taxon>Insecta</taxon>
        <taxon>Pterygota</taxon>
        <taxon>Neoptera</taxon>
        <taxon>Endopterygota</taxon>
        <taxon>Diptera</taxon>
        <taxon>Nematocera</taxon>
        <taxon>Sciaroidea</taxon>
        <taxon>Sciaridae</taxon>
        <taxon>Pseudolycoriella</taxon>
    </lineage>
</organism>
<comment type="caution">
    <text evidence="1">The sequence shown here is derived from an EMBL/GenBank/DDBJ whole genome shotgun (WGS) entry which is preliminary data.</text>
</comment>
<reference evidence="1" key="1">
    <citation type="submission" date="2022-07" db="EMBL/GenBank/DDBJ databases">
        <authorList>
            <person name="Trinca V."/>
            <person name="Uliana J.V.C."/>
            <person name="Torres T.T."/>
            <person name="Ward R.J."/>
            <person name="Monesi N."/>
        </authorList>
    </citation>
    <scope>NUCLEOTIDE SEQUENCE</scope>
    <source>
        <strain evidence="1">HSMRA1968</strain>
        <tissue evidence="1">Whole embryos</tissue>
    </source>
</reference>
<dbReference type="Proteomes" id="UP001151699">
    <property type="component" value="Chromosome A"/>
</dbReference>